<dbReference type="Pfam" id="PF07987">
    <property type="entry name" value="DUF1775"/>
    <property type="match status" value="2"/>
</dbReference>
<dbReference type="InterPro" id="IPR012533">
    <property type="entry name" value="YcnI-copper_dom"/>
</dbReference>
<feature type="signal peptide" evidence="3">
    <location>
        <begin position="1"/>
        <end position="30"/>
    </location>
</feature>
<reference evidence="5" key="1">
    <citation type="submission" date="2022-06" db="EMBL/GenBank/DDBJ databases">
        <title>Genomic Encyclopedia of Archaeal and Bacterial Type Strains, Phase II (KMG-II): from individual species to whole genera.</title>
        <authorList>
            <person name="Goeker M."/>
        </authorList>
    </citation>
    <scope>NUCLEOTIDE SEQUENCE</scope>
    <source>
        <strain evidence="5">DSM 26652</strain>
    </source>
</reference>
<evidence type="ECO:0000259" key="4">
    <source>
        <dbReference type="Pfam" id="PF07987"/>
    </source>
</evidence>
<feature type="chain" id="PRO_5040801694" evidence="3">
    <location>
        <begin position="31"/>
        <end position="238"/>
    </location>
</feature>
<keyword evidence="3" id="KW-0732">Signal</keyword>
<evidence type="ECO:0000313" key="5">
    <source>
        <dbReference type="EMBL" id="MCP2263041.1"/>
    </source>
</evidence>
<keyword evidence="2" id="KW-0812">Transmembrane</keyword>
<dbReference type="InterPro" id="IPR038507">
    <property type="entry name" value="YcnI-like_sf"/>
</dbReference>
<evidence type="ECO:0000256" key="1">
    <source>
        <dbReference type="SAM" id="MobiDB-lite"/>
    </source>
</evidence>
<name>A0A9X2JTJ8_9MICO</name>
<evidence type="ECO:0000256" key="3">
    <source>
        <dbReference type="SAM" id="SignalP"/>
    </source>
</evidence>
<keyword evidence="2" id="KW-1133">Transmembrane helix</keyword>
<evidence type="ECO:0000313" key="6">
    <source>
        <dbReference type="Proteomes" id="UP001139493"/>
    </source>
</evidence>
<feature type="transmembrane region" description="Helical" evidence="2">
    <location>
        <begin position="211"/>
        <end position="232"/>
    </location>
</feature>
<feature type="compositionally biased region" description="Low complexity" evidence="1">
    <location>
        <begin position="164"/>
        <end position="193"/>
    </location>
</feature>
<gene>
    <name evidence="5" type="ORF">APR03_000364</name>
</gene>
<dbReference type="RefSeq" id="WP_253832167.1">
    <property type="nucleotide sequence ID" value="NZ_JAMTCS010000001.1"/>
</dbReference>
<keyword evidence="2" id="KW-0472">Membrane</keyword>
<keyword evidence="6" id="KW-1185">Reference proteome</keyword>
<dbReference type="AlphaFoldDB" id="A0A9X2JTJ8"/>
<feature type="domain" description="YncI copper-binding" evidence="4">
    <location>
        <begin position="31"/>
        <end position="87"/>
    </location>
</feature>
<dbReference type="EMBL" id="JAMTCS010000001">
    <property type="protein sequence ID" value="MCP2263041.1"/>
    <property type="molecule type" value="Genomic_DNA"/>
</dbReference>
<evidence type="ECO:0000256" key="2">
    <source>
        <dbReference type="SAM" id="Phobius"/>
    </source>
</evidence>
<protein>
    <submittedName>
        <fullName evidence="5">Uncharacterized protein YcnI</fullName>
    </submittedName>
</protein>
<proteinExistence type="predicted"/>
<dbReference type="CDD" id="cd08545">
    <property type="entry name" value="YcnI_like"/>
    <property type="match status" value="1"/>
</dbReference>
<dbReference type="Proteomes" id="UP001139493">
    <property type="component" value="Unassembled WGS sequence"/>
</dbReference>
<feature type="domain" description="YncI copper-binding" evidence="4">
    <location>
        <begin position="90"/>
        <end position="157"/>
    </location>
</feature>
<dbReference type="Gene3D" id="2.60.40.2230">
    <property type="entry name" value="Uncharacterised protein YcnI-like PF07987, DUF1775"/>
    <property type="match status" value="1"/>
</dbReference>
<feature type="region of interest" description="Disordered" evidence="1">
    <location>
        <begin position="155"/>
        <end position="210"/>
    </location>
</feature>
<accession>A0A9X2JTJ8</accession>
<comment type="caution">
    <text evidence="5">The sequence shown here is derived from an EMBL/GenBank/DDBJ whole genome shotgun (WGS) entry which is preliminary data.</text>
</comment>
<organism evidence="5 6">
    <name type="scientific">Promicromonospora thailandica</name>
    <dbReference type="NCBI Taxonomy" id="765201"/>
    <lineage>
        <taxon>Bacteria</taxon>
        <taxon>Bacillati</taxon>
        <taxon>Actinomycetota</taxon>
        <taxon>Actinomycetes</taxon>
        <taxon>Micrococcales</taxon>
        <taxon>Promicromonosporaceae</taxon>
        <taxon>Promicromonospora</taxon>
    </lineage>
</organism>
<sequence length="238" mass="23700">MKSTTAVRRTALSGLAAAVLVTLGSVPASAHVTITPSTTAAGATAVLRVEVPHGCAGSATTAMSVRLPEGVADVTARDADGWTVDRSGDALTWTADEPLPDGEHAAVELSVRLPDDPGATLVFPVVQRCEAGEAAWTEVAQDAQDHADLERPAPVVVVTGGGDPSPSASADDADAASAEPSAGSEPASESEPATEPEPVPAPDAAGEGDPLVTYSGLAVLAAGALAGAVALIRRHRQP</sequence>